<proteinExistence type="predicted"/>
<dbReference type="InterPro" id="IPR029063">
    <property type="entry name" value="SAM-dependent_MTases_sf"/>
</dbReference>
<dbReference type="SUPFAM" id="SSF53335">
    <property type="entry name" value="S-adenosyl-L-methionine-dependent methyltransferases"/>
    <property type="match status" value="1"/>
</dbReference>
<dbReference type="EMBL" id="CP045902">
    <property type="protein sequence ID" value="QQP37993.1"/>
    <property type="molecule type" value="Genomic_DNA"/>
</dbReference>
<dbReference type="GO" id="GO:0003723">
    <property type="term" value="F:RNA binding"/>
    <property type="evidence" value="ECO:0007669"/>
    <property type="project" value="UniProtKB-KW"/>
</dbReference>
<evidence type="ECO:0000256" key="1">
    <source>
        <dbReference type="ARBA" id="ARBA00011926"/>
    </source>
</evidence>
<keyword evidence="4" id="KW-0949">S-adenosyl-L-methionine</keyword>
<comment type="catalytic activity">
    <reaction evidence="7">
        <text>a 5'-end (5'-triphosphoguanosine)-ribonucleoside in mRNA + S-adenosyl-L-methionine = a 5'-end (N(7)-methyl 5'-triphosphoguanosine)-ribonucleoside in mRNA + S-adenosyl-L-homocysteine</text>
        <dbReference type="Rhea" id="RHEA:67008"/>
        <dbReference type="Rhea" id="RHEA-COMP:17166"/>
        <dbReference type="Rhea" id="RHEA-COMP:17167"/>
        <dbReference type="ChEBI" id="CHEBI:57856"/>
        <dbReference type="ChEBI" id="CHEBI:59789"/>
        <dbReference type="ChEBI" id="CHEBI:156461"/>
        <dbReference type="ChEBI" id="CHEBI:167617"/>
        <dbReference type="EC" id="2.1.1.56"/>
    </reaction>
</comment>
<dbReference type="EC" id="2.1.1.56" evidence="1"/>
<protein>
    <recommendedName>
        <fullName evidence="1">mRNA (guanine-N(7))-methyltransferase</fullName>
        <ecNumber evidence="1">2.1.1.56</ecNumber>
    </recommendedName>
</protein>
<evidence type="ECO:0000256" key="4">
    <source>
        <dbReference type="ARBA" id="ARBA00022691"/>
    </source>
</evidence>
<dbReference type="AlphaFoldDB" id="A0A7T8GUF3"/>
<dbReference type="InterPro" id="IPR039753">
    <property type="entry name" value="RG7MT1"/>
</dbReference>
<dbReference type="InterPro" id="IPR004971">
    <property type="entry name" value="mRNA_G-N7_MeTrfase_dom"/>
</dbReference>
<dbReference type="PANTHER" id="PTHR12189:SF2">
    <property type="entry name" value="MRNA CAP GUANINE-N7 METHYLTRANSFERASE"/>
    <property type="match status" value="1"/>
</dbReference>
<dbReference type="Pfam" id="PF03291">
    <property type="entry name" value="mRNA_G-N7_MeTrfase"/>
    <property type="match status" value="1"/>
</dbReference>
<keyword evidence="2 9" id="KW-0489">Methyltransferase</keyword>
<accession>A0A7T8GUF3</accession>
<keyword evidence="10" id="KW-1185">Reference proteome</keyword>
<evidence type="ECO:0000313" key="10">
    <source>
        <dbReference type="Proteomes" id="UP000595437"/>
    </source>
</evidence>
<dbReference type="PROSITE" id="PS51562">
    <property type="entry name" value="RNA_CAP0_MT"/>
    <property type="match status" value="1"/>
</dbReference>
<evidence type="ECO:0000256" key="6">
    <source>
        <dbReference type="ARBA" id="ARBA00023042"/>
    </source>
</evidence>
<evidence type="ECO:0000256" key="5">
    <source>
        <dbReference type="ARBA" id="ARBA00022884"/>
    </source>
</evidence>
<reference evidence="10" key="1">
    <citation type="submission" date="2021-01" db="EMBL/GenBank/DDBJ databases">
        <title>Caligus Genome Assembly.</title>
        <authorList>
            <person name="Gallardo-Escarate C."/>
        </authorList>
    </citation>
    <scope>NUCLEOTIDE SEQUENCE [LARGE SCALE GENOMIC DNA]</scope>
</reference>
<keyword evidence="6" id="KW-0506">mRNA capping</keyword>
<gene>
    <name evidence="9" type="ORF">FKW44_018453</name>
</gene>
<keyword evidence="5" id="KW-0694">RNA-binding</keyword>
<evidence type="ECO:0000313" key="9">
    <source>
        <dbReference type="EMBL" id="QQP37993.1"/>
    </source>
</evidence>
<dbReference type="PANTHER" id="PTHR12189">
    <property type="entry name" value="MRNA GUANINE-7- METHYLTRANSFERASE"/>
    <property type="match status" value="1"/>
</dbReference>
<organism evidence="9 10">
    <name type="scientific">Caligus rogercresseyi</name>
    <name type="common">Sea louse</name>
    <dbReference type="NCBI Taxonomy" id="217165"/>
    <lineage>
        <taxon>Eukaryota</taxon>
        <taxon>Metazoa</taxon>
        <taxon>Ecdysozoa</taxon>
        <taxon>Arthropoda</taxon>
        <taxon>Crustacea</taxon>
        <taxon>Multicrustacea</taxon>
        <taxon>Hexanauplia</taxon>
        <taxon>Copepoda</taxon>
        <taxon>Siphonostomatoida</taxon>
        <taxon>Caligidae</taxon>
        <taxon>Caligus</taxon>
    </lineage>
</organism>
<name>A0A7T8GUF3_CALRO</name>
<evidence type="ECO:0000259" key="8">
    <source>
        <dbReference type="PROSITE" id="PS51562"/>
    </source>
</evidence>
<evidence type="ECO:0000256" key="7">
    <source>
        <dbReference type="ARBA" id="ARBA00044712"/>
    </source>
</evidence>
<keyword evidence="6" id="KW-0507">mRNA processing</keyword>
<keyword evidence="3 9" id="KW-0808">Transferase</keyword>
<feature type="domain" description="MRNA cap 0 methyltransferase" evidence="8">
    <location>
        <begin position="1"/>
        <end position="90"/>
    </location>
</feature>
<dbReference type="Gene3D" id="3.40.50.150">
    <property type="entry name" value="Vaccinia Virus protein VP39"/>
    <property type="match status" value="1"/>
</dbReference>
<dbReference type="Proteomes" id="UP000595437">
    <property type="component" value="Chromosome 13"/>
</dbReference>
<evidence type="ECO:0000256" key="2">
    <source>
        <dbReference type="ARBA" id="ARBA00022603"/>
    </source>
</evidence>
<evidence type="ECO:0000256" key="3">
    <source>
        <dbReference type="ARBA" id="ARBA00022679"/>
    </source>
</evidence>
<sequence length="90" mass="10087">MLLKEYIDRIIGNNAPGKRVSCLDLGCGKGGDLNKWSKSPVQKIVFADIAEVSVKQAETRFKDLAKRNGGTRTRDYEEKQRLPIISIISH</sequence>
<dbReference type="OrthoDB" id="10248867at2759"/>
<dbReference type="GO" id="GO:0005634">
    <property type="term" value="C:nucleus"/>
    <property type="evidence" value="ECO:0007669"/>
    <property type="project" value="TreeGrafter"/>
</dbReference>
<dbReference type="GO" id="GO:0004482">
    <property type="term" value="F:mRNA 5'-cap (guanine-N7-)-methyltransferase activity"/>
    <property type="evidence" value="ECO:0007669"/>
    <property type="project" value="UniProtKB-EC"/>
</dbReference>